<dbReference type="InterPro" id="IPR050595">
    <property type="entry name" value="Bact_response_regulator"/>
</dbReference>
<reference evidence="5" key="1">
    <citation type="submission" date="2016-11" db="EMBL/GenBank/DDBJ databases">
        <authorList>
            <person name="Varghese N."/>
            <person name="Submissions S."/>
        </authorList>
    </citation>
    <scope>NUCLEOTIDE SEQUENCE [LARGE SCALE GENOMIC DNA]</scope>
    <source>
        <strain evidence="5">GAS401</strain>
    </source>
</reference>
<dbReference type="Gene3D" id="3.40.50.2300">
    <property type="match status" value="1"/>
</dbReference>
<accession>A0A1M7UNJ7</accession>
<dbReference type="PANTHER" id="PTHR44591">
    <property type="entry name" value="STRESS RESPONSE REGULATOR PROTEIN 1"/>
    <property type="match status" value="1"/>
</dbReference>
<feature type="modified residue" description="4-aspartylphosphate" evidence="2">
    <location>
        <position position="55"/>
    </location>
</feature>
<keyword evidence="5" id="KW-1185">Reference proteome</keyword>
<dbReference type="PANTHER" id="PTHR44591:SF25">
    <property type="entry name" value="CHEMOTAXIS TWO-COMPONENT RESPONSE REGULATOR"/>
    <property type="match status" value="1"/>
</dbReference>
<sequence length="122" mass="12653">MSGEFIISVLDDDESFRIAIVGLLRSLGYEAHGYASAVEFIGRGGEGSCDCIITDFEMPGMSGLDLIRLLKAGGSTVPVIVISGCAEPGLEARAAADGAFCLLTKPFEADALIGLLEAALKI</sequence>
<feature type="domain" description="Response regulatory" evidence="3">
    <location>
        <begin position="6"/>
        <end position="120"/>
    </location>
</feature>
<dbReference type="InterPro" id="IPR001789">
    <property type="entry name" value="Sig_transdc_resp-reg_receiver"/>
</dbReference>
<dbReference type="AlphaFoldDB" id="A0A1M7UNJ7"/>
<evidence type="ECO:0000256" key="1">
    <source>
        <dbReference type="ARBA" id="ARBA00022553"/>
    </source>
</evidence>
<proteinExistence type="predicted"/>
<name>A0A1M7UNJ7_9BRAD</name>
<dbReference type="InterPro" id="IPR011006">
    <property type="entry name" value="CheY-like_superfamily"/>
</dbReference>
<protein>
    <submittedName>
        <fullName evidence="4">Response regulator receiver domain-containing protein</fullName>
    </submittedName>
</protein>
<dbReference type="Pfam" id="PF00072">
    <property type="entry name" value="Response_reg"/>
    <property type="match status" value="1"/>
</dbReference>
<dbReference type="EMBL" id="LT670849">
    <property type="protein sequence ID" value="SHN84524.1"/>
    <property type="molecule type" value="Genomic_DNA"/>
</dbReference>
<evidence type="ECO:0000313" key="5">
    <source>
        <dbReference type="Proteomes" id="UP000184096"/>
    </source>
</evidence>
<dbReference type="PROSITE" id="PS50110">
    <property type="entry name" value="RESPONSE_REGULATORY"/>
    <property type="match status" value="1"/>
</dbReference>
<evidence type="ECO:0000259" key="3">
    <source>
        <dbReference type="PROSITE" id="PS50110"/>
    </source>
</evidence>
<dbReference type="OrthoDB" id="9782655at2"/>
<keyword evidence="1 2" id="KW-0597">Phosphoprotein</keyword>
<dbReference type="Proteomes" id="UP000184096">
    <property type="component" value="Chromosome I"/>
</dbReference>
<organism evidence="4 5">
    <name type="scientific">Bradyrhizobium erythrophlei</name>
    <dbReference type="NCBI Taxonomy" id="1437360"/>
    <lineage>
        <taxon>Bacteria</taxon>
        <taxon>Pseudomonadati</taxon>
        <taxon>Pseudomonadota</taxon>
        <taxon>Alphaproteobacteria</taxon>
        <taxon>Hyphomicrobiales</taxon>
        <taxon>Nitrobacteraceae</taxon>
        <taxon>Bradyrhizobium</taxon>
    </lineage>
</organism>
<evidence type="ECO:0000256" key="2">
    <source>
        <dbReference type="PROSITE-ProRule" id="PRU00169"/>
    </source>
</evidence>
<dbReference type="SMART" id="SM00448">
    <property type="entry name" value="REC"/>
    <property type="match status" value="1"/>
</dbReference>
<evidence type="ECO:0000313" key="4">
    <source>
        <dbReference type="EMBL" id="SHN84524.1"/>
    </source>
</evidence>
<dbReference type="SUPFAM" id="SSF52172">
    <property type="entry name" value="CheY-like"/>
    <property type="match status" value="1"/>
</dbReference>
<gene>
    <name evidence="4" type="ORF">SAMN05444170_5925</name>
</gene>
<dbReference type="GO" id="GO:0000160">
    <property type="term" value="P:phosphorelay signal transduction system"/>
    <property type="evidence" value="ECO:0007669"/>
    <property type="project" value="InterPro"/>
</dbReference>
<dbReference type="RefSeq" id="WP_072823340.1">
    <property type="nucleotide sequence ID" value="NZ_LT670849.1"/>
</dbReference>